<feature type="chain" id="PRO_5003331626" description="FecR protein domain-containing protein" evidence="2">
    <location>
        <begin position="25"/>
        <end position="258"/>
    </location>
</feature>
<keyword evidence="5" id="KW-1185">Reference proteome</keyword>
<evidence type="ECO:0000259" key="3">
    <source>
        <dbReference type="Pfam" id="PF04773"/>
    </source>
</evidence>
<dbReference type="PANTHER" id="PTHR38731">
    <property type="entry name" value="LIPL45-RELATED LIPOPROTEIN-RELATED"/>
    <property type="match status" value="1"/>
</dbReference>
<feature type="signal peptide" evidence="2">
    <location>
        <begin position="1"/>
        <end position="24"/>
    </location>
</feature>
<dbReference type="Gene3D" id="2.60.120.1440">
    <property type="match status" value="1"/>
</dbReference>
<proteinExistence type="predicted"/>
<protein>
    <recommendedName>
        <fullName evidence="3">FecR protein domain-containing protein</fullName>
    </recommendedName>
</protein>
<sequence>MQTQPALTRLIAVATLFLAGQAAAQTPSPAAGRVSYLSGTMYVQTNDNKTRILARDSAIYSGDVITTEKSTVARIEFGDGSSLALKPRSQVKIDGFAFDEAKPEKDSLLYSLVKGGLRAVTGLIGKRNREGYRASTVTATIGIRGTRFGMLLCDENSKDDPACLKALEEAKDRKAGEPALVFDVEEGSIEVKNEGGSKTFEVGQAGVVSNSKSAPQSLPENPGLDQSLPSSTAARPGPAGMGGSTGLGSDSDASCTVQ</sequence>
<dbReference type="STRING" id="1000565.METUNv1_03670"/>
<evidence type="ECO:0000313" key="5">
    <source>
        <dbReference type="Proteomes" id="UP000005019"/>
    </source>
</evidence>
<dbReference type="Proteomes" id="UP000005019">
    <property type="component" value="Unassembled WGS sequence"/>
</dbReference>
<comment type="caution">
    <text evidence="4">The sequence shown here is derived from an EMBL/GenBank/DDBJ whole genome shotgun (WGS) entry which is preliminary data.</text>
</comment>
<dbReference type="PANTHER" id="PTHR38731:SF1">
    <property type="entry name" value="FECR PROTEIN DOMAIN-CONTAINING PROTEIN"/>
    <property type="match status" value="1"/>
</dbReference>
<evidence type="ECO:0000313" key="4">
    <source>
        <dbReference type="EMBL" id="EGK70280.1"/>
    </source>
</evidence>
<dbReference type="RefSeq" id="WP_008064232.1">
    <property type="nucleotide sequence ID" value="NZ_AFHG01000058.1"/>
</dbReference>
<dbReference type="EMBL" id="AFHG01000058">
    <property type="protein sequence ID" value="EGK70280.1"/>
    <property type="molecule type" value="Genomic_DNA"/>
</dbReference>
<dbReference type="InterPro" id="IPR006860">
    <property type="entry name" value="FecR"/>
</dbReference>
<feature type="domain" description="FecR protein" evidence="3">
    <location>
        <begin position="63"/>
        <end position="151"/>
    </location>
</feature>
<gene>
    <name evidence="4" type="ORF">METUNv1_03670</name>
</gene>
<name>F5RH76_METUF</name>
<feature type="region of interest" description="Disordered" evidence="1">
    <location>
        <begin position="208"/>
        <end position="258"/>
    </location>
</feature>
<feature type="compositionally biased region" description="Polar residues" evidence="1">
    <location>
        <begin position="247"/>
        <end position="258"/>
    </location>
</feature>
<evidence type="ECO:0000256" key="2">
    <source>
        <dbReference type="SAM" id="SignalP"/>
    </source>
</evidence>
<dbReference type="eggNOG" id="COG4254">
    <property type="taxonomic scope" value="Bacteria"/>
</dbReference>
<feature type="compositionally biased region" description="Polar residues" evidence="1">
    <location>
        <begin position="208"/>
        <end position="219"/>
    </location>
</feature>
<reference evidence="4 5" key="1">
    <citation type="journal article" date="2011" name="J. Bacteriol.">
        <title>Genome sequence of Methyloversatilis universalis FAM5T, a methylotrophic representative of the order Rhodocyclales.</title>
        <authorList>
            <person name="Kittichotirat W."/>
            <person name="Good N.M."/>
            <person name="Hall R."/>
            <person name="Bringel F."/>
            <person name="Lajus A."/>
            <person name="Medigue C."/>
            <person name="Smalley N.E."/>
            <person name="Beck D."/>
            <person name="Bumgarner R."/>
            <person name="Vuilleumier S."/>
            <person name="Kalyuzhnaya M.G."/>
        </authorList>
    </citation>
    <scope>NUCLEOTIDE SEQUENCE [LARGE SCALE GENOMIC DNA]</scope>
    <source>
        <strain evidence="5">ATCC BAA-1314 / JCM 13912 / FAM5</strain>
    </source>
</reference>
<accession>F5RH76</accession>
<evidence type="ECO:0000256" key="1">
    <source>
        <dbReference type="SAM" id="MobiDB-lite"/>
    </source>
</evidence>
<keyword evidence="2" id="KW-0732">Signal</keyword>
<dbReference type="Pfam" id="PF04773">
    <property type="entry name" value="FecR"/>
    <property type="match status" value="1"/>
</dbReference>
<dbReference type="OrthoDB" id="369729at2"/>
<organism evidence="4 5">
    <name type="scientific">Methyloversatilis universalis (strain ATCC BAA-1314 / DSM 25237 / JCM 13912 / CCUG 52030 / FAM5)</name>
    <dbReference type="NCBI Taxonomy" id="1000565"/>
    <lineage>
        <taxon>Bacteria</taxon>
        <taxon>Pseudomonadati</taxon>
        <taxon>Pseudomonadota</taxon>
        <taxon>Betaproteobacteria</taxon>
        <taxon>Nitrosomonadales</taxon>
        <taxon>Sterolibacteriaceae</taxon>
        <taxon>Methyloversatilis</taxon>
    </lineage>
</organism>
<dbReference type="AlphaFoldDB" id="F5RH76"/>